<comment type="caution">
    <text evidence="1">The sequence shown here is derived from an EMBL/GenBank/DDBJ whole genome shotgun (WGS) entry which is preliminary data.</text>
</comment>
<proteinExistence type="predicted"/>
<evidence type="ECO:0000313" key="2">
    <source>
        <dbReference type="Proteomes" id="UP000031036"/>
    </source>
</evidence>
<evidence type="ECO:0000313" key="1">
    <source>
        <dbReference type="EMBL" id="KHN77821.1"/>
    </source>
</evidence>
<gene>
    <name evidence="1" type="ORF">Tcan_01138</name>
</gene>
<protein>
    <submittedName>
        <fullName evidence="1">Uncharacterized protein</fullName>
    </submittedName>
</protein>
<dbReference type="Proteomes" id="UP000031036">
    <property type="component" value="Unassembled WGS sequence"/>
</dbReference>
<name>A0A0B2V324_TOXCA</name>
<accession>A0A0B2V324</accession>
<dbReference type="AlphaFoldDB" id="A0A0B2V324"/>
<sequence length="100" mass="11165">MARQERFSSAFIISMLRPQERSLQSSHHFSSNTASGICTANCDIIEFFICSERVTSLKIAALILLLQYYLRVSVNDPIISAANVIVCWVTFKQLIAPPAT</sequence>
<reference evidence="1 2" key="1">
    <citation type="submission" date="2014-11" db="EMBL/GenBank/DDBJ databases">
        <title>Genetic blueprint of the zoonotic pathogen Toxocara canis.</title>
        <authorList>
            <person name="Zhu X.-Q."/>
            <person name="Korhonen P.K."/>
            <person name="Cai H."/>
            <person name="Young N.D."/>
            <person name="Nejsum P."/>
            <person name="von Samson-Himmelstjerna G."/>
            <person name="Boag P.R."/>
            <person name="Tan P."/>
            <person name="Li Q."/>
            <person name="Min J."/>
            <person name="Yang Y."/>
            <person name="Wang X."/>
            <person name="Fang X."/>
            <person name="Hall R.S."/>
            <person name="Hofmann A."/>
            <person name="Sternberg P.W."/>
            <person name="Jex A.R."/>
            <person name="Gasser R.B."/>
        </authorList>
    </citation>
    <scope>NUCLEOTIDE SEQUENCE [LARGE SCALE GENOMIC DNA]</scope>
    <source>
        <strain evidence="1">PN_DK_2014</strain>
    </source>
</reference>
<organism evidence="1 2">
    <name type="scientific">Toxocara canis</name>
    <name type="common">Canine roundworm</name>
    <dbReference type="NCBI Taxonomy" id="6265"/>
    <lineage>
        <taxon>Eukaryota</taxon>
        <taxon>Metazoa</taxon>
        <taxon>Ecdysozoa</taxon>
        <taxon>Nematoda</taxon>
        <taxon>Chromadorea</taxon>
        <taxon>Rhabditida</taxon>
        <taxon>Spirurina</taxon>
        <taxon>Ascaridomorpha</taxon>
        <taxon>Ascaridoidea</taxon>
        <taxon>Toxocaridae</taxon>
        <taxon>Toxocara</taxon>
    </lineage>
</organism>
<dbReference type="EMBL" id="JPKZ01002218">
    <property type="protein sequence ID" value="KHN77821.1"/>
    <property type="molecule type" value="Genomic_DNA"/>
</dbReference>
<keyword evidence="2" id="KW-1185">Reference proteome</keyword>
<feature type="non-terminal residue" evidence="1">
    <location>
        <position position="100"/>
    </location>
</feature>